<dbReference type="InterPro" id="IPR018222">
    <property type="entry name" value="Nuclear_transport_factor_2_euk"/>
</dbReference>
<sequence>MGTPPTIQEVVYTFVQTYYDRMQNDPIRMSSLYSTTAEFTHINYNAHLDPNDTKADNDLILPTIKLIGRENVYKFYKRHKEKISNINFKLNSVDFQSTNNNNILIMTYGELFWKNNNDNDIGPTFKFVQTFILNSLNSYYTKFDIVNDFIKFIPDDLENYVIISQQDEQQGKVEDPVNYNIGTKHEIRKEEQDAITKGFLKEEKDAKKEEKSVEQNIAKAPTHEELKETPSKSDIKEGKEELSLSEKHLSNKTKAEIDEKMNESEIVPKKPLKTTSPTIADDENINSVDEKHHLEKKQHTKQNKAEKKSHPHQHQSHDDIKSAENEKGKEKEISKLKNSQPIKNDGAEENISGPTKAAAASSITVPVTFTSTNLEKEKTTEHVAPKLTVREESNENKKKVEDEEIATKPSKEVSGPQPVSSSSSSSVTGEAIPPTSSASTSITTVESPIANKMSTSTTAVRETDEKPKTEPAVTPVVTHAPAPVPPMKMTWASKLSDKVKVVKATPVITAASNSNASDDSPTNKKSNANKIINKNFVEFTKEASQYRLDHSNRNGTFEMGNRNNSNKGNNISKRRHGNVNKDGYFPIFVRGIGSMKEEKLKSLLEKQFGPIMKMYMGDNFSVVDFANQENQSQALDKKFFKLADGTELLLEKKTARKNNNNNNNTNSTNYSNSRPRKYNNNNTHNFNDSINKKSD</sequence>
<dbReference type="GeneID" id="11497914"/>
<dbReference type="GO" id="GO:0034517">
    <property type="term" value="P:ribophagy"/>
    <property type="evidence" value="ECO:0007669"/>
    <property type="project" value="TreeGrafter"/>
</dbReference>
<dbReference type="PROSITE" id="PS50102">
    <property type="entry name" value="RRM"/>
    <property type="match status" value="1"/>
</dbReference>
<feature type="compositionally biased region" description="Low complexity" evidence="3">
    <location>
        <begin position="470"/>
        <end position="481"/>
    </location>
</feature>
<accession>G0WI58</accession>
<dbReference type="GO" id="GO:1990861">
    <property type="term" value="C:Ubp3-Bre5 deubiquitination complex"/>
    <property type="evidence" value="ECO:0007669"/>
    <property type="project" value="TreeGrafter"/>
</dbReference>
<feature type="compositionally biased region" description="Polar residues" evidence="3">
    <location>
        <begin position="361"/>
        <end position="373"/>
    </location>
</feature>
<feature type="region of interest" description="Disordered" evidence="3">
    <location>
        <begin position="655"/>
        <end position="695"/>
    </location>
</feature>
<dbReference type="OrthoDB" id="339151at2759"/>
<reference evidence="6 7" key="1">
    <citation type="journal article" date="2011" name="Proc. Natl. Acad. Sci. U.S.A.">
        <title>Evolutionary erosion of yeast sex chromosomes by mating-type switching accidents.</title>
        <authorList>
            <person name="Gordon J.L."/>
            <person name="Armisen D."/>
            <person name="Proux-Wera E."/>
            <person name="Oheigeartaigh S.S."/>
            <person name="Byrne K.P."/>
            <person name="Wolfe K.H."/>
        </authorList>
    </citation>
    <scope>NUCLEOTIDE SEQUENCE [LARGE SCALE GENOMIC DNA]</scope>
    <source>
        <strain evidence="7">ATCC 10597 / BCRC 20456 / CBS 421 / NBRC 0211 / NRRL Y-12639</strain>
    </source>
</reference>
<feature type="compositionally biased region" description="Basic and acidic residues" evidence="3">
    <location>
        <begin position="374"/>
        <end position="411"/>
    </location>
</feature>
<dbReference type="AlphaFoldDB" id="G0WI58"/>
<dbReference type="Gene3D" id="3.10.450.50">
    <property type="match status" value="1"/>
</dbReference>
<name>G0WI58_NAUDC</name>
<dbReference type="OMA" id="NTHNFND"/>
<dbReference type="InterPro" id="IPR039539">
    <property type="entry name" value="Ras_GTPase_bind_prot"/>
</dbReference>
<dbReference type="RefSeq" id="XP_003672712.1">
    <property type="nucleotide sequence ID" value="XM_003672664.1"/>
</dbReference>
<keyword evidence="7" id="KW-1185">Reference proteome</keyword>
<evidence type="ECO:0000256" key="1">
    <source>
        <dbReference type="ARBA" id="ARBA00022884"/>
    </source>
</evidence>
<dbReference type="Proteomes" id="UP000000689">
    <property type="component" value="Chromosome 11"/>
</dbReference>
<organism evidence="6 7">
    <name type="scientific">Naumovozyma dairenensis (strain ATCC 10597 / BCRC 20456 / CBS 421 / NBRC 0211 / NRRL Y-12639)</name>
    <name type="common">Saccharomyces dairenensis</name>
    <dbReference type="NCBI Taxonomy" id="1071378"/>
    <lineage>
        <taxon>Eukaryota</taxon>
        <taxon>Fungi</taxon>
        <taxon>Dikarya</taxon>
        <taxon>Ascomycota</taxon>
        <taxon>Saccharomycotina</taxon>
        <taxon>Saccharomycetes</taxon>
        <taxon>Saccharomycetales</taxon>
        <taxon>Saccharomycetaceae</taxon>
        <taxon>Naumovozyma</taxon>
    </lineage>
</organism>
<feature type="compositionally biased region" description="Low complexity" evidence="3">
    <location>
        <begin position="420"/>
        <end position="444"/>
    </location>
</feature>
<dbReference type="GO" id="GO:0005829">
    <property type="term" value="C:cytosol"/>
    <property type="evidence" value="ECO:0007669"/>
    <property type="project" value="TreeGrafter"/>
</dbReference>
<feature type="compositionally biased region" description="Basic and acidic residues" evidence="3">
    <location>
        <begin position="201"/>
        <end position="213"/>
    </location>
</feature>
<feature type="compositionally biased region" description="Low complexity" evidence="3">
    <location>
        <begin position="658"/>
        <end position="673"/>
    </location>
</feature>
<evidence type="ECO:0000313" key="6">
    <source>
        <dbReference type="EMBL" id="CCD27469.1"/>
    </source>
</evidence>
<gene>
    <name evidence="6" type="primary">NDAI0K02780</name>
    <name evidence="6" type="ordered locus">NDAI_0K02780</name>
</gene>
<evidence type="ECO:0000259" key="4">
    <source>
        <dbReference type="PROSITE" id="PS50102"/>
    </source>
</evidence>
<dbReference type="EMBL" id="HE580277">
    <property type="protein sequence ID" value="CCD27469.1"/>
    <property type="molecule type" value="Genomic_DNA"/>
</dbReference>
<dbReference type="KEGG" id="ndi:NDAI_0K02780"/>
<feature type="region of interest" description="Disordered" evidence="3">
    <location>
        <begin position="551"/>
        <end position="577"/>
    </location>
</feature>
<dbReference type="eggNOG" id="KOG0116">
    <property type="taxonomic scope" value="Eukaryota"/>
</dbReference>
<evidence type="ECO:0000256" key="3">
    <source>
        <dbReference type="SAM" id="MobiDB-lite"/>
    </source>
</evidence>
<evidence type="ECO:0000256" key="2">
    <source>
        <dbReference type="PROSITE-ProRule" id="PRU00176"/>
    </source>
</evidence>
<dbReference type="PROSITE" id="PS50177">
    <property type="entry name" value="NTF2_DOMAIN"/>
    <property type="match status" value="1"/>
</dbReference>
<feature type="compositionally biased region" description="Polar residues" evidence="3">
    <location>
        <begin position="678"/>
        <end position="689"/>
    </location>
</feature>
<keyword evidence="1 2" id="KW-0694">RNA-binding</keyword>
<dbReference type="SUPFAM" id="SSF54928">
    <property type="entry name" value="RNA-binding domain, RBD"/>
    <property type="match status" value="1"/>
</dbReference>
<feature type="compositionally biased region" description="Basic and acidic residues" evidence="3">
    <location>
        <begin position="315"/>
        <end position="335"/>
    </location>
</feature>
<dbReference type="InterPro" id="IPR035979">
    <property type="entry name" value="RBD_domain_sf"/>
</dbReference>
<protein>
    <recommendedName>
        <fullName evidence="8">NTF2 domain-containing protein</fullName>
    </recommendedName>
</protein>
<dbReference type="InterPro" id="IPR032710">
    <property type="entry name" value="NTF2-like_dom_sf"/>
</dbReference>
<proteinExistence type="predicted"/>
<dbReference type="GO" id="GO:0016579">
    <property type="term" value="P:protein deubiquitination"/>
    <property type="evidence" value="ECO:0007669"/>
    <property type="project" value="TreeGrafter"/>
</dbReference>
<dbReference type="GO" id="GO:0003729">
    <property type="term" value="F:mRNA binding"/>
    <property type="evidence" value="ECO:0007669"/>
    <property type="project" value="TreeGrafter"/>
</dbReference>
<feature type="domain" description="NTF2" evidence="5">
    <location>
        <begin position="10"/>
        <end position="152"/>
    </location>
</feature>
<feature type="region of interest" description="Disordered" evidence="3">
    <location>
        <begin position="201"/>
        <end position="481"/>
    </location>
</feature>
<dbReference type="GO" id="GO:1990904">
    <property type="term" value="C:ribonucleoprotein complex"/>
    <property type="evidence" value="ECO:0007669"/>
    <property type="project" value="TreeGrafter"/>
</dbReference>
<dbReference type="PANTHER" id="PTHR10693:SF20">
    <property type="entry name" value="AT27578P"/>
    <property type="match status" value="1"/>
</dbReference>
<evidence type="ECO:0000313" key="7">
    <source>
        <dbReference type="Proteomes" id="UP000000689"/>
    </source>
</evidence>
<dbReference type="STRING" id="1071378.G0WI58"/>
<evidence type="ECO:0000259" key="5">
    <source>
        <dbReference type="PROSITE" id="PS50177"/>
    </source>
</evidence>
<dbReference type="HOGENOM" id="CLU_396416_0_0_1"/>
<dbReference type="InterPro" id="IPR002075">
    <property type="entry name" value="NTF2_dom"/>
</dbReference>
<dbReference type="InterPro" id="IPR000504">
    <property type="entry name" value="RRM_dom"/>
</dbReference>
<dbReference type="Pfam" id="PF02136">
    <property type="entry name" value="NTF2"/>
    <property type="match status" value="1"/>
</dbReference>
<dbReference type="SUPFAM" id="SSF54427">
    <property type="entry name" value="NTF2-like"/>
    <property type="match status" value="1"/>
</dbReference>
<dbReference type="PANTHER" id="PTHR10693">
    <property type="entry name" value="RAS GTPASE-ACTIVATING PROTEIN-BINDING PROTEIN"/>
    <property type="match status" value="1"/>
</dbReference>
<feature type="compositionally biased region" description="Low complexity" evidence="3">
    <location>
        <begin position="560"/>
        <end position="571"/>
    </location>
</feature>
<evidence type="ECO:0008006" key="8">
    <source>
        <dbReference type="Google" id="ProtNLM"/>
    </source>
</evidence>
<feature type="compositionally biased region" description="Basic and acidic residues" evidence="3">
    <location>
        <begin position="221"/>
        <end position="268"/>
    </location>
</feature>
<feature type="domain" description="RRM" evidence="4">
    <location>
        <begin position="585"/>
        <end position="662"/>
    </location>
</feature>